<evidence type="ECO:0000256" key="5">
    <source>
        <dbReference type="SAM" id="Phobius"/>
    </source>
</evidence>
<proteinExistence type="predicted"/>
<accession>A0A6J7L2V3</accession>
<name>A0A6J7L2V3_9ZZZZ</name>
<sequence>MPVDRIAVTGWILVAFIFANVGKTVKDQIAMMRDWSIFAAMLFAYEYSRGLSDQLGRPISYLAVRNIDRALFFGTDPNVWMQHHLNVSKILSWYEYPLAVTYMSHFIFPPGVAVLLWWINRDMWVRYVRRLGILFFLACATFAAFPVAPPWLTAKQGYMAPIQRITARAWSHMGIKSVSKVFDRGTAITNPYAAMPSLHAGCALLVVLFFFPYMPKWLRAISLALPASMAICLVYFGEHYVADILAGWLYVGIAFWIASKWENRNSGVAKAKRLR</sequence>
<feature type="transmembrane region" description="Helical" evidence="5">
    <location>
        <begin position="218"/>
        <end position="236"/>
    </location>
</feature>
<evidence type="ECO:0000256" key="3">
    <source>
        <dbReference type="ARBA" id="ARBA00022989"/>
    </source>
</evidence>
<dbReference type="InterPro" id="IPR026841">
    <property type="entry name" value="Aur1/Ipt1"/>
</dbReference>
<keyword evidence="3 5" id="KW-1133">Transmembrane helix</keyword>
<dbReference type="CDD" id="cd03386">
    <property type="entry name" value="PAP2_Aur1_like"/>
    <property type="match status" value="1"/>
</dbReference>
<evidence type="ECO:0000256" key="4">
    <source>
        <dbReference type="ARBA" id="ARBA00023136"/>
    </source>
</evidence>
<feature type="transmembrane region" description="Helical" evidence="5">
    <location>
        <begin position="6"/>
        <end position="22"/>
    </location>
</feature>
<comment type="subcellular location">
    <subcellularLocation>
        <location evidence="1">Membrane</location>
        <topology evidence="1">Multi-pass membrane protein</topology>
    </subcellularLocation>
</comment>
<evidence type="ECO:0000313" key="7">
    <source>
        <dbReference type="EMBL" id="CAB4962285.1"/>
    </source>
</evidence>
<dbReference type="AlphaFoldDB" id="A0A6J7L2V3"/>
<dbReference type="EMBL" id="CAFBNR010000026">
    <property type="protein sequence ID" value="CAB4962285.1"/>
    <property type="molecule type" value="Genomic_DNA"/>
</dbReference>
<protein>
    <submittedName>
        <fullName evidence="7">Unannotated protein</fullName>
    </submittedName>
</protein>
<evidence type="ECO:0000256" key="1">
    <source>
        <dbReference type="ARBA" id="ARBA00004141"/>
    </source>
</evidence>
<dbReference type="PANTHER" id="PTHR31310">
    <property type="match status" value="1"/>
</dbReference>
<feature type="domain" description="Inositolphosphotransferase Aur1/Ipt1" evidence="6">
    <location>
        <begin position="66"/>
        <end position="257"/>
    </location>
</feature>
<feature type="transmembrane region" description="Helical" evidence="5">
    <location>
        <begin position="131"/>
        <end position="152"/>
    </location>
</feature>
<evidence type="ECO:0000259" key="6">
    <source>
        <dbReference type="Pfam" id="PF14378"/>
    </source>
</evidence>
<feature type="transmembrane region" description="Helical" evidence="5">
    <location>
        <begin position="99"/>
        <end position="119"/>
    </location>
</feature>
<dbReference type="Gene3D" id="1.20.144.10">
    <property type="entry name" value="Phosphatidic acid phosphatase type 2/haloperoxidase"/>
    <property type="match status" value="1"/>
</dbReference>
<keyword evidence="2 5" id="KW-0812">Transmembrane</keyword>
<dbReference type="Pfam" id="PF14378">
    <property type="entry name" value="PAP2_3"/>
    <property type="match status" value="1"/>
</dbReference>
<gene>
    <name evidence="7" type="ORF">UFOPK3879_00697</name>
</gene>
<dbReference type="InterPro" id="IPR036938">
    <property type="entry name" value="PAP2/HPO_sf"/>
</dbReference>
<dbReference type="SUPFAM" id="SSF48317">
    <property type="entry name" value="Acid phosphatase/Vanadium-dependent haloperoxidase"/>
    <property type="match status" value="1"/>
</dbReference>
<dbReference type="InterPro" id="IPR052185">
    <property type="entry name" value="IPC_Synthase-Related"/>
</dbReference>
<dbReference type="GO" id="GO:0016020">
    <property type="term" value="C:membrane"/>
    <property type="evidence" value="ECO:0007669"/>
    <property type="project" value="UniProtKB-SubCell"/>
</dbReference>
<keyword evidence="4 5" id="KW-0472">Membrane</keyword>
<feature type="transmembrane region" description="Helical" evidence="5">
    <location>
        <begin position="192"/>
        <end position="211"/>
    </location>
</feature>
<dbReference type="PANTHER" id="PTHR31310:SF7">
    <property type="entry name" value="PA-PHOSPHATASE RELATED-FAMILY PROTEIN DDB_G0268928"/>
    <property type="match status" value="1"/>
</dbReference>
<reference evidence="7" key="1">
    <citation type="submission" date="2020-05" db="EMBL/GenBank/DDBJ databases">
        <authorList>
            <person name="Chiriac C."/>
            <person name="Salcher M."/>
            <person name="Ghai R."/>
            <person name="Kavagutti S V."/>
        </authorList>
    </citation>
    <scope>NUCLEOTIDE SEQUENCE</scope>
</reference>
<feature type="transmembrane region" description="Helical" evidence="5">
    <location>
        <begin position="242"/>
        <end position="258"/>
    </location>
</feature>
<evidence type="ECO:0000256" key="2">
    <source>
        <dbReference type="ARBA" id="ARBA00022692"/>
    </source>
</evidence>
<organism evidence="7">
    <name type="scientific">freshwater metagenome</name>
    <dbReference type="NCBI Taxonomy" id="449393"/>
    <lineage>
        <taxon>unclassified sequences</taxon>
        <taxon>metagenomes</taxon>
        <taxon>ecological metagenomes</taxon>
    </lineage>
</organism>
<feature type="transmembrane region" description="Helical" evidence="5">
    <location>
        <begin position="29"/>
        <end position="48"/>
    </location>
</feature>